<dbReference type="SUPFAM" id="SSF52980">
    <property type="entry name" value="Restriction endonuclease-like"/>
    <property type="match status" value="1"/>
</dbReference>
<feature type="compositionally biased region" description="Polar residues" evidence="2">
    <location>
        <begin position="112"/>
        <end position="137"/>
    </location>
</feature>
<evidence type="ECO:0000313" key="6">
    <source>
        <dbReference type="Proteomes" id="UP000030710"/>
    </source>
</evidence>
<keyword evidence="3" id="KW-1133">Transmembrane helix</keyword>
<name>U1NB65_9EURY</name>
<dbReference type="HOGENOM" id="CLU_745159_0_0_2"/>
<dbReference type="InterPro" id="IPR052906">
    <property type="entry name" value="Type_IV_Methyl-Rstrct_Enzyme"/>
</dbReference>
<organism evidence="5 6">
    <name type="scientific">Haloquadratum walsbyi J07HQW2</name>
    <dbReference type="NCBI Taxonomy" id="1238425"/>
    <lineage>
        <taxon>Archaea</taxon>
        <taxon>Methanobacteriati</taxon>
        <taxon>Methanobacteriota</taxon>
        <taxon>Stenosarchaea group</taxon>
        <taxon>Halobacteria</taxon>
        <taxon>Halobacteriales</taxon>
        <taxon>Haloferacaceae</taxon>
        <taxon>Haloquadratum</taxon>
    </lineage>
</organism>
<keyword evidence="1" id="KW-0732">Signal</keyword>
<evidence type="ECO:0000256" key="1">
    <source>
        <dbReference type="ARBA" id="ARBA00022729"/>
    </source>
</evidence>
<reference evidence="5 6" key="1">
    <citation type="journal article" date="2013" name="PLoS ONE">
        <title>Assembly-driven community genomics of a hypersaline microbial ecosystem.</title>
        <authorList>
            <person name="Podell S."/>
            <person name="Ugalde J.A."/>
            <person name="Narasingarao P."/>
            <person name="Banfield J.F."/>
            <person name="Heidelberg K.B."/>
            <person name="Allen E.E."/>
        </authorList>
    </citation>
    <scope>NUCLEOTIDE SEQUENCE [LARGE SCALE GENOMIC DNA]</scope>
    <source>
        <strain evidence="6">J07HQW2</strain>
    </source>
</reference>
<keyword evidence="3" id="KW-0812">Transmembrane</keyword>
<feature type="region of interest" description="Disordered" evidence="2">
    <location>
        <begin position="111"/>
        <end position="137"/>
    </location>
</feature>
<evidence type="ECO:0000313" key="5">
    <source>
        <dbReference type="EMBL" id="ERG94120.1"/>
    </source>
</evidence>
<keyword evidence="5" id="KW-0378">Hydrolase</keyword>
<dbReference type="PANTHER" id="PTHR30015:SF7">
    <property type="entry name" value="TYPE IV METHYL-DIRECTED RESTRICTION ENZYME ECOKMRR"/>
    <property type="match status" value="1"/>
</dbReference>
<feature type="transmembrane region" description="Helical" evidence="3">
    <location>
        <begin position="166"/>
        <end position="193"/>
    </location>
</feature>
<evidence type="ECO:0000259" key="4">
    <source>
        <dbReference type="Pfam" id="PF13156"/>
    </source>
</evidence>
<gene>
    <name evidence="5" type="ORF">J07HQW2_00554</name>
</gene>
<dbReference type="EMBL" id="KE356561">
    <property type="protein sequence ID" value="ERG94120.1"/>
    <property type="molecule type" value="Genomic_DNA"/>
</dbReference>
<dbReference type="InterPro" id="IPR011335">
    <property type="entry name" value="Restrct_endonuc-II-like"/>
</dbReference>
<keyword evidence="5" id="KW-0540">Nuclease</keyword>
<proteinExistence type="predicted"/>
<dbReference type="Proteomes" id="UP000030710">
    <property type="component" value="Unassembled WGS sequence"/>
</dbReference>
<dbReference type="eggNOG" id="arCOG02782">
    <property type="taxonomic scope" value="Archaea"/>
</dbReference>
<dbReference type="Pfam" id="PF13156">
    <property type="entry name" value="Mrr_cat_2"/>
    <property type="match status" value="1"/>
</dbReference>
<protein>
    <submittedName>
        <fullName evidence="5">Putative endonuclease</fullName>
    </submittedName>
</protein>
<dbReference type="AlphaFoldDB" id="U1NB65"/>
<feature type="domain" description="Mrr-like" evidence="4">
    <location>
        <begin position="5"/>
        <end position="99"/>
    </location>
</feature>
<sequence>MTLTSTSHDRGIDVIASRDGIISRKDAIQIKRYQSDKISSPEVQRYASIPDQEDDVETIIIVTSSSFSQPAGEAADDLNVKTVDADGLYQIISENSLFSVVAPYLEAEPEADTNTGYPTETRNHNTTQSARSDLRTQYTPSTRAGFIEQSNNNFSMHQISEIREELVKFATILCLSVLLIGFIVLSVASVAIFDHSGKSSSEPTPTGVNTTEPDSEPGYTVVNSTAIYDNHKMTLVGYDIQKEGKEDYGNIRDRAVRLYLKIRYENIGEKKQTVPRVDAEYVGDDVDESRSLSGIHPEPYLSRSEISPEMTKSGWIYYGLPAGINYQLFSLFVIFNPQGKCIDETAIEYNLKIGNNTLVDGSEHRQRCEGL</sequence>
<feature type="region of interest" description="Disordered" evidence="2">
    <location>
        <begin position="196"/>
        <end position="218"/>
    </location>
</feature>
<dbReference type="Gene3D" id="2.60.40.1240">
    <property type="match status" value="1"/>
</dbReference>
<dbReference type="Gene3D" id="3.40.1350.10">
    <property type="match status" value="1"/>
</dbReference>
<dbReference type="InterPro" id="IPR011856">
    <property type="entry name" value="tRNA_endonuc-like_dom_sf"/>
</dbReference>
<accession>U1NB65</accession>
<dbReference type="InterPro" id="IPR039442">
    <property type="entry name" value="Mrr-like_dom"/>
</dbReference>
<evidence type="ECO:0000256" key="2">
    <source>
        <dbReference type="SAM" id="MobiDB-lite"/>
    </source>
</evidence>
<dbReference type="InterPro" id="IPR029050">
    <property type="entry name" value="Immunoprotect_excell_Ig-like"/>
</dbReference>
<evidence type="ECO:0000256" key="3">
    <source>
        <dbReference type="SAM" id="Phobius"/>
    </source>
</evidence>
<keyword evidence="5" id="KW-0255">Endonuclease</keyword>
<dbReference type="GO" id="GO:0015666">
    <property type="term" value="F:restriction endodeoxyribonuclease activity"/>
    <property type="evidence" value="ECO:0007669"/>
    <property type="project" value="TreeGrafter"/>
</dbReference>
<dbReference type="PANTHER" id="PTHR30015">
    <property type="entry name" value="MRR RESTRICTION SYSTEM PROTEIN"/>
    <property type="match status" value="1"/>
</dbReference>
<feature type="compositionally biased region" description="Polar residues" evidence="2">
    <location>
        <begin position="198"/>
        <end position="212"/>
    </location>
</feature>
<dbReference type="GO" id="GO:0003676">
    <property type="term" value="F:nucleic acid binding"/>
    <property type="evidence" value="ECO:0007669"/>
    <property type="project" value="InterPro"/>
</dbReference>
<keyword evidence="3" id="KW-0472">Membrane</keyword>